<dbReference type="Pfam" id="PF10502">
    <property type="entry name" value="Peptidase_S26"/>
    <property type="match status" value="1"/>
</dbReference>
<evidence type="ECO:0000256" key="6">
    <source>
        <dbReference type="SAM" id="SignalP"/>
    </source>
</evidence>
<evidence type="ECO:0000259" key="7">
    <source>
        <dbReference type="Pfam" id="PF10502"/>
    </source>
</evidence>
<evidence type="ECO:0000256" key="3">
    <source>
        <dbReference type="ARBA" id="ARBA00022729"/>
    </source>
</evidence>
<evidence type="ECO:0000256" key="1">
    <source>
        <dbReference type="ARBA" id="ARBA00004418"/>
    </source>
</evidence>
<dbReference type="GO" id="GO:0006465">
    <property type="term" value="P:signal peptide processing"/>
    <property type="evidence" value="ECO:0007669"/>
    <property type="project" value="InterPro"/>
</dbReference>
<accession>A0A9D9GRY8</accession>
<evidence type="ECO:0000313" key="8">
    <source>
        <dbReference type="EMBL" id="MBO8414938.1"/>
    </source>
</evidence>
<keyword evidence="4" id="KW-0574">Periplasm</keyword>
<feature type="domain" description="Peptidase S26" evidence="7">
    <location>
        <begin position="7"/>
        <end position="170"/>
    </location>
</feature>
<dbReference type="GO" id="GO:0004252">
    <property type="term" value="F:serine-type endopeptidase activity"/>
    <property type="evidence" value="ECO:0007669"/>
    <property type="project" value="InterPro"/>
</dbReference>
<dbReference type="SUPFAM" id="SSF51306">
    <property type="entry name" value="LexA/Signal peptidase"/>
    <property type="match status" value="1"/>
</dbReference>
<keyword evidence="5" id="KW-0184">Conjugation</keyword>
<evidence type="ECO:0000313" key="9">
    <source>
        <dbReference type="Proteomes" id="UP000823631"/>
    </source>
</evidence>
<organism evidence="8 9">
    <name type="scientific">Candidatus Avisuccinivibrio stercorigallinarum</name>
    <dbReference type="NCBI Taxonomy" id="2840704"/>
    <lineage>
        <taxon>Bacteria</taxon>
        <taxon>Pseudomonadati</taxon>
        <taxon>Pseudomonadota</taxon>
        <taxon>Gammaproteobacteria</taxon>
        <taxon>Aeromonadales</taxon>
        <taxon>Succinivibrionaceae</taxon>
        <taxon>Succinivibrionaceae incertae sedis</taxon>
        <taxon>Candidatus Avisuccinivibrio</taxon>
    </lineage>
</organism>
<dbReference type="EMBL" id="JADINH010000014">
    <property type="protein sequence ID" value="MBO8414938.1"/>
    <property type="molecule type" value="Genomic_DNA"/>
</dbReference>
<dbReference type="Proteomes" id="UP000823631">
    <property type="component" value="Unassembled WGS sequence"/>
</dbReference>
<protein>
    <submittedName>
        <fullName evidence="8">Conjugative transfer signal peptidase TraF</fullName>
    </submittedName>
</protein>
<dbReference type="InterPro" id="IPR036286">
    <property type="entry name" value="LexA/Signal_pep-like_sf"/>
</dbReference>
<comment type="subcellular location">
    <subcellularLocation>
        <location evidence="1">Periplasm</location>
    </subcellularLocation>
</comment>
<comment type="caution">
    <text evidence="8">The sequence shown here is derived from an EMBL/GenBank/DDBJ whole genome shotgun (WGS) entry which is preliminary data.</text>
</comment>
<dbReference type="GO" id="GO:0042597">
    <property type="term" value="C:periplasmic space"/>
    <property type="evidence" value="ECO:0007669"/>
    <property type="project" value="UniProtKB-SubCell"/>
</dbReference>
<sequence>MLKALACVSAGVFVLSLAVHTALDHTRAWINISDSLPYGLYQTEAEDGSGYQTGDLVLSCVPELYAHYAFDRGYIAAGSCSARTAPVGKYIAAAPGDHVIINADGVFVNGRLMKNSRPALVDSEGQPLIARKMNKVLSDGEYILLNPKMNSFDSRYFGVVSEEHFIAKLRKLYTLADNS</sequence>
<keyword evidence="3 6" id="KW-0732">Signal</keyword>
<dbReference type="InterPro" id="IPR014139">
    <property type="entry name" value="Peptidase_S26C_TraF"/>
</dbReference>
<proteinExistence type="inferred from homology"/>
<gene>
    <name evidence="8" type="primary">traF</name>
    <name evidence="8" type="ORF">IAB19_00955</name>
</gene>
<feature type="chain" id="PRO_5039151344" evidence="6">
    <location>
        <begin position="22"/>
        <end position="179"/>
    </location>
</feature>
<reference evidence="8" key="1">
    <citation type="submission" date="2020-10" db="EMBL/GenBank/DDBJ databases">
        <authorList>
            <person name="Gilroy R."/>
        </authorList>
    </citation>
    <scope>NUCLEOTIDE SEQUENCE</scope>
    <source>
        <strain evidence="8">17213</strain>
    </source>
</reference>
<evidence type="ECO:0000256" key="2">
    <source>
        <dbReference type="ARBA" id="ARBA00005849"/>
    </source>
</evidence>
<dbReference type="NCBIfam" id="TIGR02771">
    <property type="entry name" value="TraF_Ti"/>
    <property type="match status" value="1"/>
</dbReference>
<feature type="signal peptide" evidence="6">
    <location>
        <begin position="1"/>
        <end position="21"/>
    </location>
</feature>
<reference evidence="8" key="2">
    <citation type="journal article" date="2021" name="PeerJ">
        <title>Extensive microbial diversity within the chicken gut microbiome revealed by metagenomics and culture.</title>
        <authorList>
            <person name="Gilroy R."/>
            <person name="Ravi A."/>
            <person name="Getino M."/>
            <person name="Pursley I."/>
            <person name="Horton D.L."/>
            <person name="Alikhan N.F."/>
            <person name="Baker D."/>
            <person name="Gharbi K."/>
            <person name="Hall N."/>
            <person name="Watson M."/>
            <person name="Adriaenssens E.M."/>
            <person name="Foster-Nyarko E."/>
            <person name="Jarju S."/>
            <person name="Secka A."/>
            <person name="Antonio M."/>
            <person name="Oren A."/>
            <person name="Chaudhuri R.R."/>
            <person name="La Ragione R."/>
            <person name="Hildebrand F."/>
            <person name="Pallen M.J."/>
        </authorList>
    </citation>
    <scope>NUCLEOTIDE SEQUENCE</scope>
    <source>
        <strain evidence="8">17213</strain>
    </source>
</reference>
<evidence type="ECO:0000256" key="4">
    <source>
        <dbReference type="ARBA" id="ARBA00022764"/>
    </source>
</evidence>
<evidence type="ECO:0000256" key="5">
    <source>
        <dbReference type="ARBA" id="ARBA00022971"/>
    </source>
</evidence>
<dbReference type="AlphaFoldDB" id="A0A9D9GRY8"/>
<name>A0A9D9GRY8_9GAMM</name>
<dbReference type="Gene3D" id="2.10.109.10">
    <property type="entry name" value="Umud Fragment, subunit A"/>
    <property type="match status" value="1"/>
</dbReference>
<comment type="similarity">
    <text evidence="2">Belongs to the peptidase S26C family.</text>
</comment>
<dbReference type="InterPro" id="IPR019533">
    <property type="entry name" value="Peptidase_S26"/>
</dbReference>